<dbReference type="GO" id="GO:0016020">
    <property type="term" value="C:membrane"/>
    <property type="evidence" value="ECO:0007669"/>
    <property type="project" value="GOC"/>
</dbReference>
<dbReference type="AlphaFoldDB" id="A0A1X7HK16"/>
<dbReference type="GO" id="GO:0008758">
    <property type="term" value="F:UDP-2,3-diacylglucosamine hydrolase activity"/>
    <property type="evidence" value="ECO:0007669"/>
    <property type="project" value="TreeGrafter"/>
</dbReference>
<proteinExistence type="predicted"/>
<name>A0A1X7HK16_9BACL</name>
<gene>
    <name evidence="2" type="ORF">SAMN05661091_3759</name>
</gene>
<protein>
    <submittedName>
        <fullName evidence="2">Predicted phosphohydrolase, MPP superfamily</fullName>
    </submittedName>
</protein>
<dbReference type="EMBL" id="LT840184">
    <property type="protein sequence ID" value="SMF87501.1"/>
    <property type="molecule type" value="Genomic_DNA"/>
</dbReference>
<evidence type="ECO:0000313" key="3">
    <source>
        <dbReference type="Proteomes" id="UP000192940"/>
    </source>
</evidence>
<feature type="domain" description="Calcineurin-like phosphoesterase" evidence="1">
    <location>
        <begin position="47"/>
        <end position="201"/>
    </location>
</feature>
<dbReference type="Gene3D" id="3.60.21.10">
    <property type="match status" value="1"/>
</dbReference>
<keyword evidence="2" id="KW-0378">Hydrolase</keyword>
<accession>A0A1X7HK16</accession>
<evidence type="ECO:0000259" key="1">
    <source>
        <dbReference type="Pfam" id="PF00149"/>
    </source>
</evidence>
<reference evidence="2 3" key="1">
    <citation type="submission" date="2017-04" db="EMBL/GenBank/DDBJ databases">
        <authorList>
            <person name="Afonso C.L."/>
            <person name="Miller P.J."/>
            <person name="Scott M.A."/>
            <person name="Spackman E."/>
            <person name="Goraichik I."/>
            <person name="Dimitrov K.M."/>
            <person name="Suarez D.L."/>
            <person name="Swayne D.E."/>
        </authorList>
    </citation>
    <scope>NUCLEOTIDE SEQUENCE [LARGE SCALE GENOMIC DNA]</scope>
    <source>
        <strain evidence="2 3">N3/975</strain>
    </source>
</reference>
<dbReference type="InterPro" id="IPR004843">
    <property type="entry name" value="Calcineurin-like_PHP"/>
</dbReference>
<keyword evidence="3" id="KW-1185">Reference proteome</keyword>
<dbReference type="RefSeq" id="WP_244562750.1">
    <property type="nucleotide sequence ID" value="NZ_LT840184.1"/>
</dbReference>
<dbReference type="PANTHER" id="PTHR31302">
    <property type="entry name" value="TRANSMEMBRANE PROTEIN WITH METALLOPHOSPHOESTERASE DOMAIN-RELATED"/>
    <property type="match status" value="1"/>
</dbReference>
<dbReference type="InterPro" id="IPR051158">
    <property type="entry name" value="Metallophosphoesterase_sf"/>
</dbReference>
<organism evidence="2 3">
    <name type="scientific">Paenibacillus uliginis N3/975</name>
    <dbReference type="NCBI Taxonomy" id="1313296"/>
    <lineage>
        <taxon>Bacteria</taxon>
        <taxon>Bacillati</taxon>
        <taxon>Bacillota</taxon>
        <taxon>Bacilli</taxon>
        <taxon>Bacillales</taxon>
        <taxon>Paenibacillaceae</taxon>
        <taxon>Paenibacillus</taxon>
    </lineage>
</organism>
<dbReference type="Pfam" id="PF00149">
    <property type="entry name" value="Metallophos"/>
    <property type="match status" value="1"/>
</dbReference>
<dbReference type="Proteomes" id="UP000192940">
    <property type="component" value="Chromosome I"/>
</dbReference>
<dbReference type="PANTHER" id="PTHR31302:SF32">
    <property type="entry name" value="PHOSPHOESTERASE"/>
    <property type="match status" value="1"/>
</dbReference>
<dbReference type="STRING" id="1313296.SAMN05661091_3759"/>
<dbReference type="InterPro" id="IPR029052">
    <property type="entry name" value="Metallo-depent_PP-like"/>
</dbReference>
<evidence type="ECO:0000313" key="2">
    <source>
        <dbReference type="EMBL" id="SMF87501.1"/>
    </source>
</evidence>
<dbReference type="GO" id="GO:0009245">
    <property type="term" value="P:lipid A biosynthetic process"/>
    <property type="evidence" value="ECO:0007669"/>
    <property type="project" value="TreeGrafter"/>
</dbReference>
<sequence>MIVWLSIVAGAIALGTFGWMSIEAYGYRVRKETVESDMLPASFQDYRILFMSDIHRRKLSAKRLQTLNLKPDCILLGGDITEKGVPWNRFRHNLKVLSRIAPVYAVLGNHDLKAGRQSIEELLNDTGTCLLKDRTLILDKNGESIALSGIMQPATRKHPYSSFKGCPKKGQYHIILVHDPIWIQEKTNISANLILSGHTHGGQIILPLLGAVRLEGFYKKYSADWYNLPHKASSLHSNVQLLISRGFGTSHIPFRLGCPSEFHLITLQKKP</sequence>
<dbReference type="SUPFAM" id="SSF56300">
    <property type="entry name" value="Metallo-dependent phosphatases"/>
    <property type="match status" value="1"/>
</dbReference>